<dbReference type="AlphaFoldDB" id="A0A285P5F4"/>
<dbReference type="NCBIfam" id="NF005994">
    <property type="entry name" value="PRK08118.1"/>
    <property type="match status" value="1"/>
</dbReference>
<organism evidence="1 2">
    <name type="scientific">Terribacillus aidingensis</name>
    <dbReference type="NCBI Taxonomy" id="586416"/>
    <lineage>
        <taxon>Bacteria</taxon>
        <taxon>Bacillati</taxon>
        <taxon>Bacillota</taxon>
        <taxon>Bacilli</taxon>
        <taxon>Bacillales</taxon>
        <taxon>Bacillaceae</taxon>
        <taxon>Terribacillus</taxon>
    </lineage>
</organism>
<keyword evidence="1" id="KW-0808">Transferase</keyword>
<evidence type="ECO:0000313" key="2">
    <source>
        <dbReference type="Proteomes" id="UP000219356"/>
    </source>
</evidence>
<keyword evidence="2" id="KW-1185">Reference proteome</keyword>
<keyword evidence="1" id="KW-0418">Kinase</keyword>
<protein>
    <submittedName>
        <fullName evidence="1">Adenylate kinase</fullName>
    </submittedName>
</protein>
<dbReference type="GO" id="GO:0016301">
    <property type="term" value="F:kinase activity"/>
    <property type="evidence" value="ECO:0007669"/>
    <property type="project" value="UniProtKB-KW"/>
</dbReference>
<reference evidence="2" key="1">
    <citation type="submission" date="2017-09" db="EMBL/GenBank/DDBJ databases">
        <authorList>
            <person name="Varghese N."/>
            <person name="Submissions S."/>
        </authorList>
    </citation>
    <scope>NUCLEOTIDE SEQUENCE [LARGE SCALE GENOMIC DNA]</scope>
    <source>
        <strain evidence="2">CGMCC 1.8913</strain>
    </source>
</reference>
<dbReference type="EMBL" id="OBEK01000004">
    <property type="protein sequence ID" value="SNZ15386.1"/>
    <property type="molecule type" value="Genomic_DNA"/>
</dbReference>
<accession>A0A285P5F4</accession>
<proteinExistence type="predicted"/>
<dbReference type="PANTHER" id="PTHR37816">
    <property type="entry name" value="YALI0E33011P"/>
    <property type="match status" value="1"/>
</dbReference>
<dbReference type="Gene3D" id="3.40.50.300">
    <property type="entry name" value="P-loop containing nucleotide triphosphate hydrolases"/>
    <property type="match status" value="1"/>
</dbReference>
<dbReference type="InterPro" id="IPR027417">
    <property type="entry name" value="P-loop_NTPase"/>
</dbReference>
<dbReference type="SUPFAM" id="SSF52540">
    <property type="entry name" value="P-loop containing nucleoside triphosphate hydrolases"/>
    <property type="match status" value="1"/>
</dbReference>
<gene>
    <name evidence="1" type="ORF">SAMN05421503_2620</name>
</gene>
<dbReference type="Proteomes" id="UP000219356">
    <property type="component" value="Unassembled WGS sequence"/>
</dbReference>
<dbReference type="RefSeq" id="WP_097042786.1">
    <property type="nucleotide sequence ID" value="NZ_OBEK01000004.1"/>
</dbReference>
<dbReference type="OrthoDB" id="1201990at2"/>
<sequence>MKRIAIVGSSGSGKSVLARRLGEILQMEVWHLDAILWKPDWVLTPRDEQKQIQQQLVSKDSWIIDGDYNSTLDIRLKAADTIIFLDMPRMLCVYRVLKRRLMYHNRSRPDMQEGCKEKIDMAFLQWVWQYPISKRPGMLEKLEILAQNKQVIILNSSREVEKYVDEMKSPV</sequence>
<dbReference type="PANTHER" id="PTHR37816:SF3">
    <property type="entry name" value="MODULATES DNA TOPOLOGY"/>
    <property type="match status" value="1"/>
</dbReference>
<name>A0A285P5F4_9BACI</name>
<evidence type="ECO:0000313" key="1">
    <source>
        <dbReference type="EMBL" id="SNZ15386.1"/>
    </source>
</evidence>
<dbReference type="InterPro" id="IPR052922">
    <property type="entry name" value="Cytidylate_Kinase-2"/>
</dbReference>